<keyword evidence="1" id="KW-0175">Coiled coil</keyword>
<organism evidence="4 5">
    <name type="scientific">Cirrhinus mrigala</name>
    <name type="common">Mrigala</name>
    <dbReference type="NCBI Taxonomy" id="683832"/>
    <lineage>
        <taxon>Eukaryota</taxon>
        <taxon>Metazoa</taxon>
        <taxon>Chordata</taxon>
        <taxon>Craniata</taxon>
        <taxon>Vertebrata</taxon>
        <taxon>Euteleostomi</taxon>
        <taxon>Actinopterygii</taxon>
        <taxon>Neopterygii</taxon>
        <taxon>Teleostei</taxon>
        <taxon>Ostariophysi</taxon>
        <taxon>Cypriniformes</taxon>
        <taxon>Cyprinidae</taxon>
        <taxon>Labeoninae</taxon>
        <taxon>Labeonini</taxon>
        <taxon>Cirrhinus</taxon>
    </lineage>
</organism>
<evidence type="ECO:0000259" key="3">
    <source>
        <dbReference type="Pfam" id="PF02994"/>
    </source>
</evidence>
<keyword evidence="5" id="KW-1185">Reference proteome</keyword>
<gene>
    <name evidence="4" type="ORF">M9458_056941</name>
</gene>
<proteinExistence type="predicted"/>
<reference evidence="4 5" key="1">
    <citation type="submission" date="2024-05" db="EMBL/GenBank/DDBJ databases">
        <title>Genome sequencing and assembly of Indian major carp, Cirrhinus mrigala (Hamilton, 1822).</title>
        <authorList>
            <person name="Mohindra V."/>
            <person name="Chowdhury L.M."/>
            <person name="Lal K."/>
            <person name="Jena J.K."/>
        </authorList>
    </citation>
    <scope>NUCLEOTIDE SEQUENCE [LARGE SCALE GENOMIC DNA]</scope>
    <source>
        <strain evidence="4">CM1030</strain>
        <tissue evidence="4">Blood</tissue>
    </source>
</reference>
<dbReference type="PANTHER" id="PTHR11505">
    <property type="entry name" value="L1 TRANSPOSABLE ELEMENT-RELATED"/>
    <property type="match status" value="1"/>
</dbReference>
<comment type="caution">
    <text evidence="4">The sequence shown here is derived from an EMBL/GenBank/DDBJ whole genome shotgun (WGS) entry which is preliminary data.</text>
</comment>
<evidence type="ECO:0000256" key="1">
    <source>
        <dbReference type="SAM" id="Coils"/>
    </source>
</evidence>
<name>A0ABD0MFP8_CIRMR</name>
<evidence type="ECO:0000256" key="2">
    <source>
        <dbReference type="SAM" id="MobiDB-lite"/>
    </source>
</evidence>
<dbReference type="AlphaFoldDB" id="A0ABD0MFP8"/>
<dbReference type="Proteomes" id="UP001529510">
    <property type="component" value="Unassembled WGS sequence"/>
</dbReference>
<protein>
    <recommendedName>
        <fullName evidence="3">L1 transposable element RRM domain-containing protein</fullName>
    </recommendedName>
</protein>
<dbReference type="InterPro" id="IPR043636">
    <property type="entry name" value="L1_RRM_dom"/>
</dbReference>
<evidence type="ECO:0000313" key="4">
    <source>
        <dbReference type="EMBL" id="KAL0147765.1"/>
    </source>
</evidence>
<evidence type="ECO:0000313" key="5">
    <source>
        <dbReference type="Proteomes" id="UP001529510"/>
    </source>
</evidence>
<dbReference type="InterPro" id="IPR004244">
    <property type="entry name" value="Transposase_22"/>
</dbReference>
<feature type="region of interest" description="Disordered" evidence="2">
    <location>
        <begin position="1"/>
        <end position="23"/>
    </location>
</feature>
<feature type="domain" description="L1 transposable element RRM" evidence="3">
    <location>
        <begin position="136"/>
        <end position="229"/>
    </location>
</feature>
<sequence length="337" mass="38704">MASSLRGKGSQKQDQVKDKGDNLKQLTLKQASCSPAVVDASMHDSGSRILEELEKMRKDNQEGHTQTQLSLTRLETAFKGLKDEVTNLEKRTTEAEDRISANEDTVKRHEQAIRHLLQRDMHLTVRCEDMENRLRRNNLRFYRVPEGSEGKDVKLFVQELLKSALQLPPETNISIERAHRALTARSKNPDAAPRSLIVKFLDYSVKETILRKAWEQKKVMYKEGQIYLDHDFSPELQKKRSLVRDAVKQLRTKNIRARCIFPAQLRVALEDGEKTFPTMSDAQPVLEKMGVKVRVDERERLEAELSRRGWSTAGARAWSGPQTRSYAGIESFFTTKE</sequence>
<dbReference type="Gene3D" id="3.30.70.1820">
    <property type="entry name" value="L1 transposable element, RRM domain"/>
    <property type="match status" value="1"/>
</dbReference>
<dbReference type="EMBL" id="JAMKFB020000725">
    <property type="protein sequence ID" value="KAL0147765.1"/>
    <property type="molecule type" value="Genomic_DNA"/>
</dbReference>
<dbReference type="Pfam" id="PF02994">
    <property type="entry name" value="Transposase_22"/>
    <property type="match status" value="1"/>
</dbReference>
<feature type="coiled-coil region" evidence="1">
    <location>
        <begin position="71"/>
        <end position="98"/>
    </location>
</feature>
<accession>A0ABD0MFP8</accession>